<keyword evidence="3" id="KW-1185">Reference proteome</keyword>
<sequence length="441" mass="47761">MRKLILAAAVAAALASCSSDSRVAPSVTTQPTAQPTTQAAAQVVRTHASVLRSIEPDADFADLEAFGRAVGDRPIVILGESTHGDGDIFKLKARLVRYLHEAKGFDVLLMESGLFDTARMRERHAAEGKSLSALAPGRMFFMYSKTDDGQRALKYVDASESGAKPMQFMGFDISMGGDASSKELMPMLAAFLKARSSEIPLSAGWDTYQSVGGQIAALRGTPRPDDAKLAAFRRVSASLDAELCAAQSDDFQFTRSAGFWCRITRSLAAGSDRFWGTVDLRDRTAGDNVKWLLDHHFAGKKVVLWMHSFHGINGQLFPPSGPTWVSMGTRIVEHAGADKVFMAHFTLGEGPFDNYLTTTPPSVPALAPGMLEYHLAGLNAPSFIAWPDDAAARSTLHNLSVFEPDIRVISPNHFGAGYQGVFFIPKTRPVLPDADKYPLIP</sequence>
<feature type="signal peptide" evidence="1">
    <location>
        <begin position="1"/>
        <end position="23"/>
    </location>
</feature>
<reference evidence="2 3" key="1">
    <citation type="submission" date="2018-08" db="EMBL/GenBank/DDBJ databases">
        <authorList>
            <person name="Khan S.A."/>
            <person name="Jeon C.O."/>
            <person name="Chun B.H."/>
            <person name="Jeong S.E."/>
        </authorList>
    </citation>
    <scope>NUCLEOTIDE SEQUENCE [LARGE SCALE GENOMIC DNA]</scope>
    <source>
        <strain evidence="2 3">S-16</strain>
    </source>
</reference>
<dbReference type="InterPro" id="IPR052036">
    <property type="entry name" value="Hydrolase/PRTase-associated"/>
</dbReference>
<dbReference type="OrthoDB" id="9810066at2"/>
<dbReference type="SUPFAM" id="SSF159501">
    <property type="entry name" value="EreA/ChaN-like"/>
    <property type="match status" value="1"/>
</dbReference>
<dbReference type="PROSITE" id="PS51257">
    <property type="entry name" value="PROKAR_LIPOPROTEIN"/>
    <property type="match status" value="1"/>
</dbReference>
<dbReference type="RefSeq" id="WP_124543929.1">
    <property type="nucleotide sequence ID" value="NZ_QUSW01000013.1"/>
</dbReference>
<accession>A0A3N7IQM3</accession>
<organism evidence="2 3">
    <name type="scientific">Piscinibacter terrae</name>
    <dbReference type="NCBI Taxonomy" id="2496871"/>
    <lineage>
        <taxon>Bacteria</taxon>
        <taxon>Pseudomonadati</taxon>
        <taxon>Pseudomonadota</taxon>
        <taxon>Betaproteobacteria</taxon>
        <taxon>Burkholderiales</taxon>
        <taxon>Sphaerotilaceae</taxon>
        <taxon>Piscinibacter</taxon>
    </lineage>
</organism>
<name>A0A3N7IQM3_9BURK</name>
<dbReference type="CDD" id="cd14728">
    <property type="entry name" value="Ere-like"/>
    <property type="match status" value="1"/>
</dbReference>
<dbReference type="Proteomes" id="UP000267464">
    <property type="component" value="Unassembled WGS sequence"/>
</dbReference>
<dbReference type="Gene3D" id="3.40.1660.10">
    <property type="entry name" value="EreA-like (biosynthetic domain)"/>
    <property type="match status" value="2"/>
</dbReference>
<feature type="chain" id="PRO_5018205512" description="Erythromycin esterase" evidence="1">
    <location>
        <begin position="24"/>
        <end position="441"/>
    </location>
</feature>
<dbReference type="AlphaFoldDB" id="A0A3N7IQM3"/>
<evidence type="ECO:0000313" key="2">
    <source>
        <dbReference type="EMBL" id="RQP21192.1"/>
    </source>
</evidence>
<dbReference type="Pfam" id="PF05139">
    <property type="entry name" value="Erythro_esteras"/>
    <property type="match status" value="1"/>
</dbReference>
<evidence type="ECO:0008006" key="4">
    <source>
        <dbReference type="Google" id="ProtNLM"/>
    </source>
</evidence>
<protein>
    <recommendedName>
        <fullName evidence="4">Erythromycin esterase</fullName>
    </recommendedName>
</protein>
<dbReference type="PANTHER" id="PTHR31299:SF0">
    <property type="entry name" value="ESTERASE, PUTATIVE (AFU_ORTHOLOGUE AFUA_1G05850)-RELATED"/>
    <property type="match status" value="1"/>
</dbReference>
<gene>
    <name evidence="2" type="ORF">DZC73_29090</name>
</gene>
<dbReference type="GO" id="GO:0046677">
    <property type="term" value="P:response to antibiotic"/>
    <property type="evidence" value="ECO:0007669"/>
    <property type="project" value="InterPro"/>
</dbReference>
<comment type="caution">
    <text evidence="2">The sequence shown here is derived from an EMBL/GenBank/DDBJ whole genome shotgun (WGS) entry which is preliminary data.</text>
</comment>
<reference evidence="2 3" key="2">
    <citation type="submission" date="2018-12" db="EMBL/GenBank/DDBJ databases">
        <title>Rhizobacter gummiphilus sp. nov., a rubber-degrading bacterium isolated from the soil of a botanical garden in Japan.</title>
        <authorList>
            <person name="Shunsuke S.S."/>
        </authorList>
    </citation>
    <scope>NUCLEOTIDE SEQUENCE [LARGE SCALE GENOMIC DNA]</scope>
    <source>
        <strain evidence="2 3">S-16</strain>
    </source>
</reference>
<dbReference type="InterPro" id="IPR007815">
    <property type="entry name" value="Emycin_Estase"/>
</dbReference>
<dbReference type="PANTHER" id="PTHR31299">
    <property type="entry name" value="ESTERASE, PUTATIVE (AFU_ORTHOLOGUE AFUA_1G05850)-RELATED"/>
    <property type="match status" value="1"/>
</dbReference>
<keyword evidence="1" id="KW-0732">Signal</keyword>
<evidence type="ECO:0000256" key="1">
    <source>
        <dbReference type="SAM" id="SignalP"/>
    </source>
</evidence>
<dbReference type="EMBL" id="QUSW01000013">
    <property type="protein sequence ID" value="RQP21192.1"/>
    <property type="molecule type" value="Genomic_DNA"/>
</dbReference>
<evidence type="ECO:0000313" key="3">
    <source>
        <dbReference type="Proteomes" id="UP000267464"/>
    </source>
</evidence>
<proteinExistence type="predicted"/>